<dbReference type="EMBL" id="BMZO01000001">
    <property type="protein sequence ID" value="GHC62646.1"/>
    <property type="molecule type" value="Genomic_DNA"/>
</dbReference>
<name>A0A8J3DJU5_9HYPH</name>
<reference evidence="2" key="1">
    <citation type="journal article" date="2014" name="Int. J. Syst. Evol. Microbiol.">
        <title>Complete genome sequence of Corynebacterium casei LMG S-19264T (=DSM 44701T), isolated from a smear-ripened cheese.</title>
        <authorList>
            <consortium name="US DOE Joint Genome Institute (JGI-PGF)"/>
            <person name="Walter F."/>
            <person name="Albersmeier A."/>
            <person name="Kalinowski J."/>
            <person name="Ruckert C."/>
        </authorList>
    </citation>
    <scope>NUCLEOTIDE SEQUENCE</scope>
    <source>
        <strain evidence="2">KCTC 42097</strain>
    </source>
</reference>
<comment type="caution">
    <text evidence="2">The sequence shown here is derived from an EMBL/GenBank/DDBJ whole genome shotgun (WGS) entry which is preliminary data.</text>
</comment>
<accession>A0A8J3DJU5</accession>
<evidence type="ECO:0000313" key="2">
    <source>
        <dbReference type="EMBL" id="GHC62646.1"/>
    </source>
</evidence>
<dbReference type="AlphaFoldDB" id="A0A8J3DJU5"/>
<protein>
    <recommendedName>
        <fullName evidence="4">DUF3971 domain-containing protein</fullName>
    </recommendedName>
</protein>
<evidence type="ECO:0000313" key="3">
    <source>
        <dbReference type="Proteomes" id="UP000641137"/>
    </source>
</evidence>
<evidence type="ECO:0000256" key="1">
    <source>
        <dbReference type="SAM" id="Phobius"/>
    </source>
</evidence>
<keyword evidence="1" id="KW-0812">Transmembrane</keyword>
<organism evidence="2 3">
    <name type="scientific">Limoniibacter endophyticus</name>
    <dbReference type="NCBI Taxonomy" id="1565040"/>
    <lineage>
        <taxon>Bacteria</taxon>
        <taxon>Pseudomonadati</taxon>
        <taxon>Pseudomonadota</taxon>
        <taxon>Alphaproteobacteria</taxon>
        <taxon>Hyphomicrobiales</taxon>
        <taxon>Bartonellaceae</taxon>
        <taxon>Limoniibacter</taxon>
    </lineage>
</organism>
<keyword evidence="3" id="KW-1185">Reference proteome</keyword>
<sequence>MTDEMNTGRKRPFRKRPLFWLLSAFVGLIILLIAIPFVLTQTPWGAARLQSQAESILQRFAGEDADVDVGAARVWLDDGFFLAIQVNNVVLTNKKTNTVFSDVGTVDVRLRLRPLLNGDVMAQSLTFRDAKLSLAQMPQGEEDSRPWLAEIRDENQLLDPDRGLEVILNGLDNGLRAMRRGTIPEVTLENVGLDVSPTTGLGHLVLRHANLHYDQKGRLDLRVDLLAGKNVFKLEGFALAGERNNAIRSFEMALTPAGADRLKASQIFSTNQDITARKGVGSLNVRIKGENADELEGRRIELSGGMTDVTVDLGDQDALPATVDFRAVLAGGARKVEVESLSIRTGRSNFNFNGAIGPDVSAQDTPRYRFELITNDASLSPLDSSEPVLPLGGRIAGTYDPSKNVIAADDIAIRTKGGEAYAEGRVAFGQGAPAIELTLDIPSMPVSHVKQLWPFFSARGARIWVLDNLFEGYVSDSRIDFKVASGRLGNGVPLDRNEISGVFNVTDTRFSIVGDLPPVNEAVGRIAFQGSDVDIALASGVVDAKGKKVKAGNGTLTLRDAGQRPLIGKLEIDLEGDVDALASIAAQAPLNAFRDLPFQPEDLSGTAKGRVVADVPLTRVENMPPLAWRVALDFSKLAIVKPFDGISIADADGTLVVDPQQAQITADASLNGVKGKLNIIEPVRKDAVARKRSVTLSLSDENRDKLVPGLGEMVSGPVNVEASLRDEGGYAVTIDMANATLSLPWIGWSKGKGVAAKASFNLVQDGDRKTLQDFNLVGKSFGASGQIALNKGSLIEAKLTRAKLNDGDNFSVTIARSKGGYRIGANGSALDARALIKHYLAAPGTGGSGGDSNEAVRTSISANIETLRGFGGQSINGFRLDYSGTHPVTGVVSMRGVFPSGALVEAQNGGKQLVVRTSDAGAALSFTDLYRNVQGGSMLFALSQSGRGSYGGQLAIDNFLVVNEPKLKSLVSGTPPGDKRSLNQAINRQLDTTRVQFQRGEALLSFSGGRIDISQGVVRGPEIGSTFQGTLIDANNRINMTGTFMPAYGLNRVFGEIPVIGALLGNGRDRGLIGVTYRLTGLFDSPTLELNPLSAVAPGIFRSIFEYR</sequence>
<evidence type="ECO:0008006" key="4">
    <source>
        <dbReference type="Google" id="ProtNLM"/>
    </source>
</evidence>
<keyword evidence="1" id="KW-1133">Transmembrane helix</keyword>
<feature type="transmembrane region" description="Helical" evidence="1">
    <location>
        <begin position="18"/>
        <end position="39"/>
    </location>
</feature>
<gene>
    <name evidence="2" type="ORF">GCM10010136_03860</name>
</gene>
<dbReference type="RefSeq" id="WP_189487305.1">
    <property type="nucleotide sequence ID" value="NZ_JBHSPZ010000004.1"/>
</dbReference>
<reference evidence="2" key="2">
    <citation type="submission" date="2020-09" db="EMBL/GenBank/DDBJ databases">
        <authorList>
            <person name="Sun Q."/>
            <person name="Kim S."/>
        </authorList>
    </citation>
    <scope>NUCLEOTIDE SEQUENCE</scope>
    <source>
        <strain evidence="2">KCTC 42097</strain>
    </source>
</reference>
<dbReference type="Proteomes" id="UP000641137">
    <property type="component" value="Unassembled WGS sequence"/>
</dbReference>
<proteinExistence type="predicted"/>
<keyword evidence="1" id="KW-0472">Membrane</keyword>